<protein>
    <submittedName>
        <fullName evidence="3">Type II toxin-antitoxin system RelE/ParE family toxin</fullName>
    </submittedName>
</protein>
<dbReference type="EMBL" id="JBHTLS010000104">
    <property type="protein sequence ID" value="MFD1104536.1"/>
    <property type="molecule type" value="Genomic_DNA"/>
</dbReference>
<name>A0ABW3NVU8_9SPHN</name>
<dbReference type="PANTHER" id="PTHR33755:SF6">
    <property type="entry name" value="PLASMID STABILIZATION SYSTEM PROTEIN"/>
    <property type="match status" value="1"/>
</dbReference>
<evidence type="ECO:0000256" key="1">
    <source>
        <dbReference type="ARBA" id="ARBA00006226"/>
    </source>
</evidence>
<comment type="similarity">
    <text evidence="1">Belongs to the RelE toxin family.</text>
</comment>
<reference evidence="4" key="1">
    <citation type="journal article" date="2019" name="Int. J. Syst. Evol. Microbiol.">
        <title>The Global Catalogue of Microorganisms (GCM) 10K type strain sequencing project: providing services to taxonomists for standard genome sequencing and annotation.</title>
        <authorList>
            <consortium name="The Broad Institute Genomics Platform"/>
            <consortium name="The Broad Institute Genome Sequencing Center for Infectious Disease"/>
            <person name="Wu L."/>
            <person name="Ma J."/>
        </authorList>
    </citation>
    <scope>NUCLEOTIDE SEQUENCE [LARGE SCALE GENOMIC DNA]</scope>
    <source>
        <strain evidence="4">CCUG 54329</strain>
    </source>
</reference>
<keyword evidence="2" id="KW-1277">Toxin-antitoxin system</keyword>
<evidence type="ECO:0000313" key="3">
    <source>
        <dbReference type="EMBL" id="MFD1104536.1"/>
    </source>
</evidence>
<dbReference type="Pfam" id="PF05016">
    <property type="entry name" value="ParE_toxin"/>
    <property type="match status" value="1"/>
</dbReference>
<sequence length="98" mass="11334">MIIHFSVEAEYDLERIGDYIARDSPARALSFLQELEEKCLGLAQMPERFPLVPRYEAAGVRRRGHGDYLIFYRIEAEKLVILHILHGAQDYNAILFPS</sequence>
<dbReference type="PANTHER" id="PTHR33755">
    <property type="entry name" value="TOXIN PARE1-RELATED"/>
    <property type="match status" value="1"/>
</dbReference>
<comment type="caution">
    <text evidence="3">The sequence shown here is derived from an EMBL/GenBank/DDBJ whole genome shotgun (WGS) entry which is preliminary data.</text>
</comment>
<dbReference type="InterPro" id="IPR035093">
    <property type="entry name" value="RelE/ParE_toxin_dom_sf"/>
</dbReference>
<keyword evidence="4" id="KW-1185">Reference proteome</keyword>
<dbReference type="InterPro" id="IPR007712">
    <property type="entry name" value="RelE/ParE_toxin"/>
</dbReference>
<evidence type="ECO:0000313" key="4">
    <source>
        <dbReference type="Proteomes" id="UP001597203"/>
    </source>
</evidence>
<dbReference type="InterPro" id="IPR051803">
    <property type="entry name" value="TA_system_RelE-like_toxin"/>
</dbReference>
<proteinExistence type="inferred from homology"/>
<dbReference type="Proteomes" id="UP001597203">
    <property type="component" value="Unassembled WGS sequence"/>
</dbReference>
<accession>A0ABW3NVU8</accession>
<dbReference type="Gene3D" id="3.30.2310.20">
    <property type="entry name" value="RelE-like"/>
    <property type="match status" value="1"/>
</dbReference>
<dbReference type="RefSeq" id="WP_380909866.1">
    <property type="nucleotide sequence ID" value="NZ_JBHTLS010000104.1"/>
</dbReference>
<organism evidence="3 4">
    <name type="scientific">Sphingobium olei</name>
    <dbReference type="NCBI Taxonomy" id="420955"/>
    <lineage>
        <taxon>Bacteria</taxon>
        <taxon>Pseudomonadati</taxon>
        <taxon>Pseudomonadota</taxon>
        <taxon>Alphaproteobacteria</taxon>
        <taxon>Sphingomonadales</taxon>
        <taxon>Sphingomonadaceae</taxon>
        <taxon>Sphingobium</taxon>
    </lineage>
</organism>
<gene>
    <name evidence="3" type="ORF">ACFQ24_06570</name>
</gene>
<evidence type="ECO:0000256" key="2">
    <source>
        <dbReference type="ARBA" id="ARBA00022649"/>
    </source>
</evidence>